<evidence type="ECO:0000313" key="3">
    <source>
        <dbReference type="Proteomes" id="UP001295444"/>
    </source>
</evidence>
<evidence type="ECO:0000256" key="1">
    <source>
        <dbReference type="SAM" id="MobiDB-lite"/>
    </source>
</evidence>
<organism evidence="2 3">
    <name type="scientific">Pelobates cultripes</name>
    <name type="common">Western spadefoot toad</name>
    <dbReference type="NCBI Taxonomy" id="61616"/>
    <lineage>
        <taxon>Eukaryota</taxon>
        <taxon>Metazoa</taxon>
        <taxon>Chordata</taxon>
        <taxon>Craniata</taxon>
        <taxon>Vertebrata</taxon>
        <taxon>Euteleostomi</taxon>
        <taxon>Amphibia</taxon>
        <taxon>Batrachia</taxon>
        <taxon>Anura</taxon>
        <taxon>Pelobatoidea</taxon>
        <taxon>Pelobatidae</taxon>
        <taxon>Pelobates</taxon>
    </lineage>
</organism>
<proteinExistence type="predicted"/>
<dbReference type="Proteomes" id="UP001295444">
    <property type="component" value="Chromosome 10"/>
</dbReference>
<protein>
    <submittedName>
        <fullName evidence="2">Uncharacterized protein</fullName>
    </submittedName>
</protein>
<sequence length="180" mass="20261">MAGQYRHHERGAHNKPPTSPKGTFDWLCNTFWEALHSRGATYRQAELMVAAWIRPAARRSQYRRPPRTSKATIWQRRYRQSPRREGALGLARTLHCSPPHKPATMPQKTHAGNPRDPTNTMQCSMIPIPAGDATKQRSERLHSPQGTTGADSRYGDITPGDPKAWTHFGTDRDFPTLGIG</sequence>
<name>A0AAD1T434_PELCU</name>
<feature type="region of interest" description="Disordered" evidence="1">
    <location>
        <begin position="133"/>
        <end position="169"/>
    </location>
</feature>
<accession>A0AAD1T434</accession>
<reference evidence="2" key="1">
    <citation type="submission" date="2022-03" db="EMBL/GenBank/DDBJ databases">
        <authorList>
            <person name="Alioto T."/>
            <person name="Alioto T."/>
            <person name="Gomez Garrido J."/>
        </authorList>
    </citation>
    <scope>NUCLEOTIDE SEQUENCE</scope>
</reference>
<feature type="region of interest" description="Disordered" evidence="1">
    <location>
        <begin position="1"/>
        <end position="20"/>
    </location>
</feature>
<keyword evidence="3" id="KW-1185">Reference proteome</keyword>
<dbReference type="EMBL" id="OW240921">
    <property type="protein sequence ID" value="CAH2318729.1"/>
    <property type="molecule type" value="Genomic_DNA"/>
</dbReference>
<gene>
    <name evidence="2" type="ORF">PECUL_23A042481</name>
</gene>
<evidence type="ECO:0000313" key="2">
    <source>
        <dbReference type="EMBL" id="CAH2318729.1"/>
    </source>
</evidence>
<feature type="region of interest" description="Disordered" evidence="1">
    <location>
        <begin position="96"/>
        <end position="120"/>
    </location>
</feature>
<dbReference type="AlphaFoldDB" id="A0AAD1T434"/>
<feature type="compositionally biased region" description="Basic residues" evidence="1">
    <location>
        <begin position="1"/>
        <end position="10"/>
    </location>
</feature>